<comment type="caution">
    <text evidence="2">The sequence shown here is derived from an EMBL/GenBank/DDBJ whole genome shotgun (WGS) entry which is preliminary data.</text>
</comment>
<dbReference type="Proteomes" id="UP000626697">
    <property type="component" value="Unassembled WGS sequence"/>
</dbReference>
<proteinExistence type="predicted"/>
<dbReference type="PANTHER" id="PTHR36110">
    <property type="entry name" value="RING-CLEAVING DIOXYGENASE MHQE-RELATED"/>
    <property type="match status" value="1"/>
</dbReference>
<evidence type="ECO:0000259" key="1">
    <source>
        <dbReference type="PROSITE" id="PS51819"/>
    </source>
</evidence>
<evidence type="ECO:0000313" key="2">
    <source>
        <dbReference type="EMBL" id="MBA9028378.1"/>
    </source>
</evidence>
<accession>A0ABR6CUN4</accession>
<dbReference type="InterPro" id="IPR004360">
    <property type="entry name" value="Glyas_Fos-R_dOase_dom"/>
</dbReference>
<keyword evidence="3" id="KW-1185">Reference proteome</keyword>
<sequence length="131" mass="15003">MQPDILVFETDEGGNGSEIHLEERSDLQVERSGRGSVHHVAFRVDNEEELRKWIQKIDVAGFPNSGFVDRYYFRSLYFREPNGILFELATDGPGFAIDESVDHLGKNIALPPFLESKREQIEQKLKPLVTK</sequence>
<dbReference type="InterPro" id="IPR029068">
    <property type="entry name" value="Glyas_Bleomycin-R_OHBP_Dase"/>
</dbReference>
<gene>
    <name evidence="2" type="ORF">HNP81_003698</name>
</gene>
<reference evidence="2 3" key="1">
    <citation type="submission" date="2020-08" db="EMBL/GenBank/DDBJ databases">
        <title>Genomic Encyclopedia of Type Strains, Phase IV (KMG-IV): sequencing the most valuable type-strain genomes for metagenomic binning, comparative biology and taxonomic classification.</title>
        <authorList>
            <person name="Goeker M."/>
        </authorList>
    </citation>
    <scope>NUCLEOTIDE SEQUENCE [LARGE SCALE GENOMIC DNA]</scope>
    <source>
        <strain evidence="2 3">DSM 105481</strain>
    </source>
</reference>
<dbReference type="EMBL" id="JACJHX010000013">
    <property type="protein sequence ID" value="MBA9028378.1"/>
    <property type="molecule type" value="Genomic_DNA"/>
</dbReference>
<dbReference type="CDD" id="cd08347">
    <property type="entry name" value="PcpA_C_like"/>
    <property type="match status" value="1"/>
</dbReference>
<protein>
    <submittedName>
        <fullName evidence="2">Catechol-2,3-dioxygenase</fullName>
    </submittedName>
</protein>
<dbReference type="InterPro" id="IPR037523">
    <property type="entry name" value="VOC_core"/>
</dbReference>
<dbReference type="PANTHER" id="PTHR36110:SF4">
    <property type="entry name" value="RING-CLEAVING DIOXYGENASE MHQA-RELATED"/>
    <property type="match status" value="1"/>
</dbReference>
<feature type="domain" description="VOC" evidence="1">
    <location>
        <begin position="1"/>
        <end position="91"/>
    </location>
</feature>
<dbReference type="PROSITE" id="PS51819">
    <property type="entry name" value="VOC"/>
    <property type="match status" value="1"/>
</dbReference>
<organism evidence="2 3">
    <name type="scientific">Peribacillus huizhouensis</name>
    <dbReference type="NCBI Taxonomy" id="1501239"/>
    <lineage>
        <taxon>Bacteria</taxon>
        <taxon>Bacillati</taxon>
        <taxon>Bacillota</taxon>
        <taxon>Bacilli</taxon>
        <taxon>Bacillales</taxon>
        <taxon>Bacillaceae</taxon>
        <taxon>Peribacillus</taxon>
    </lineage>
</organism>
<name>A0ABR6CUN4_9BACI</name>
<dbReference type="InterPro" id="IPR052537">
    <property type="entry name" value="Extradiol_RC_dioxygenase"/>
</dbReference>
<evidence type="ECO:0000313" key="3">
    <source>
        <dbReference type="Proteomes" id="UP000626697"/>
    </source>
</evidence>
<dbReference type="Pfam" id="PF00903">
    <property type="entry name" value="Glyoxalase"/>
    <property type="match status" value="1"/>
</dbReference>
<dbReference type="Gene3D" id="3.10.180.10">
    <property type="entry name" value="2,3-Dihydroxybiphenyl 1,2-Dioxygenase, domain 1"/>
    <property type="match status" value="1"/>
</dbReference>
<dbReference type="SUPFAM" id="SSF54593">
    <property type="entry name" value="Glyoxalase/Bleomycin resistance protein/Dihydroxybiphenyl dioxygenase"/>
    <property type="match status" value="1"/>
</dbReference>